<feature type="non-terminal residue" evidence="2">
    <location>
        <position position="210"/>
    </location>
</feature>
<feature type="signal peptide" evidence="1">
    <location>
        <begin position="1"/>
        <end position="30"/>
    </location>
</feature>
<evidence type="ECO:0000256" key="1">
    <source>
        <dbReference type="SAM" id="SignalP"/>
    </source>
</evidence>
<dbReference type="Proteomes" id="UP001642464">
    <property type="component" value="Unassembled WGS sequence"/>
</dbReference>
<dbReference type="EMBL" id="CAXAMM010012436">
    <property type="protein sequence ID" value="CAK9028859.1"/>
    <property type="molecule type" value="Genomic_DNA"/>
</dbReference>
<name>A0ABP0KPP7_9DINO</name>
<comment type="caution">
    <text evidence="2">The sequence shown here is derived from an EMBL/GenBank/DDBJ whole genome shotgun (WGS) entry which is preliminary data.</text>
</comment>
<accession>A0ABP0KPP7</accession>
<protein>
    <submittedName>
        <fullName evidence="2">Uncharacterized protein</fullName>
    </submittedName>
</protein>
<gene>
    <name evidence="2" type="ORF">SCF082_LOCUS18535</name>
</gene>
<keyword evidence="1" id="KW-0732">Signal</keyword>
<evidence type="ECO:0000313" key="2">
    <source>
        <dbReference type="EMBL" id="CAK9028859.1"/>
    </source>
</evidence>
<organism evidence="2 3">
    <name type="scientific">Durusdinium trenchii</name>
    <dbReference type="NCBI Taxonomy" id="1381693"/>
    <lineage>
        <taxon>Eukaryota</taxon>
        <taxon>Sar</taxon>
        <taxon>Alveolata</taxon>
        <taxon>Dinophyceae</taxon>
        <taxon>Suessiales</taxon>
        <taxon>Symbiodiniaceae</taxon>
        <taxon>Durusdinium</taxon>
    </lineage>
</organism>
<sequence length="210" mass="22294">MILGRLALGPYRTASAGGVCHLLLWALCLGRMEPSLLECQAVDGPGAVLHFLPLPFPHGSLVVWPSCADANSPDFTLCRVGHRLPNGTSLPDDLDLEQLFGAPVLEATLEGAYLELGGYVLLNCLAADFRCGGAGHLLAGRGELCRDLHTFAAGGTVQWSDLDGRCFDRRRPSTMFHGAGAAALPSAVRGLFGWDGRSFRGDEPPRDGGR</sequence>
<reference evidence="2 3" key="1">
    <citation type="submission" date="2024-02" db="EMBL/GenBank/DDBJ databases">
        <authorList>
            <person name="Chen Y."/>
            <person name="Shah S."/>
            <person name="Dougan E. K."/>
            <person name="Thang M."/>
            <person name="Chan C."/>
        </authorList>
    </citation>
    <scope>NUCLEOTIDE SEQUENCE [LARGE SCALE GENOMIC DNA]</scope>
</reference>
<evidence type="ECO:0000313" key="3">
    <source>
        <dbReference type="Proteomes" id="UP001642464"/>
    </source>
</evidence>
<keyword evidence="3" id="KW-1185">Reference proteome</keyword>
<proteinExistence type="predicted"/>
<feature type="chain" id="PRO_5046734984" evidence="1">
    <location>
        <begin position="31"/>
        <end position="210"/>
    </location>
</feature>